<dbReference type="PROSITE" id="PS50222">
    <property type="entry name" value="EF_HAND_2"/>
    <property type="match status" value="1"/>
</dbReference>
<proteinExistence type="inferred from homology"/>
<keyword evidence="20" id="KW-0009">Actin-binding</keyword>
<keyword evidence="16" id="KW-0106">Calcium</keyword>
<feature type="compositionally biased region" description="Acidic residues" evidence="24">
    <location>
        <begin position="576"/>
        <end position="585"/>
    </location>
</feature>
<dbReference type="Pfam" id="PF05000">
    <property type="entry name" value="RNA_pol_Rpb1_4"/>
    <property type="match status" value="1"/>
</dbReference>
<dbReference type="Gene3D" id="1.10.132.30">
    <property type="match status" value="1"/>
</dbReference>
<dbReference type="Gene3D" id="2.40.50.140">
    <property type="entry name" value="Nucleic acid-binding proteins"/>
    <property type="match status" value="1"/>
</dbReference>
<dbReference type="InterPro" id="IPR047107">
    <property type="entry name" value="DNA-dir_RNA_pol1_lsu_C"/>
</dbReference>
<evidence type="ECO:0000259" key="26">
    <source>
        <dbReference type="PROSITE" id="PS50222"/>
    </source>
</evidence>
<feature type="domain" description="EH" evidence="25">
    <location>
        <begin position="1149"/>
        <end position="1239"/>
    </location>
</feature>
<dbReference type="InterPro" id="IPR045867">
    <property type="entry name" value="DNA-dir_RpoC_beta_prime"/>
</dbReference>
<dbReference type="GO" id="GO:0035861">
    <property type="term" value="C:site of double-strand break"/>
    <property type="evidence" value="ECO:0007669"/>
    <property type="project" value="EnsemblFungi"/>
</dbReference>
<dbReference type="GO" id="GO:0005662">
    <property type="term" value="C:DNA replication factor A complex"/>
    <property type="evidence" value="ECO:0007669"/>
    <property type="project" value="EnsemblFungi"/>
</dbReference>
<evidence type="ECO:0000256" key="14">
    <source>
        <dbReference type="ARBA" id="ARBA00022695"/>
    </source>
</evidence>
<dbReference type="Pfam" id="PF12763">
    <property type="entry name" value="EH"/>
    <property type="match status" value="1"/>
</dbReference>
<dbReference type="Gene3D" id="1.10.357.120">
    <property type="match status" value="1"/>
</dbReference>
<evidence type="ECO:0000256" key="9">
    <source>
        <dbReference type="ARBA" id="ARBA00022475"/>
    </source>
</evidence>
<dbReference type="GO" id="GO:0003899">
    <property type="term" value="F:DNA-directed RNA polymerase activity"/>
    <property type="evidence" value="ECO:0007669"/>
    <property type="project" value="UniProtKB-EC"/>
</dbReference>
<dbReference type="SUPFAM" id="SSF47473">
    <property type="entry name" value="EF-hand"/>
    <property type="match status" value="2"/>
</dbReference>
<keyword evidence="9" id="KW-1003">Cell membrane</keyword>
<comment type="function">
    <text evidence="22">Component of the PAN1 actin cytoskeleton-regulatory complex required for the internalization of endosomes during actin-coupled endocytosis. The complex links the site of endocytosis to the cell membrane-associated actin cytoskeleton. Mediates uptake of external molecules and vacuolar degradation of plasma membrane proteins. Plays a role in the proper organization of the cell membrane-associated actin cytoskeleton and promotes its destabilization.</text>
</comment>
<dbReference type="InterPro" id="IPR012340">
    <property type="entry name" value="NA-bd_OB-fold"/>
</dbReference>
<dbReference type="GO" id="GO:0006897">
    <property type="term" value="P:endocytosis"/>
    <property type="evidence" value="ECO:0007669"/>
    <property type="project" value="UniProtKB-KW"/>
</dbReference>
<keyword evidence="15" id="KW-0967">Endosome</keyword>
<dbReference type="Pfam" id="PF01336">
    <property type="entry name" value="tRNA_anti-codon"/>
    <property type="match status" value="1"/>
</dbReference>
<dbReference type="SMART" id="SM00027">
    <property type="entry name" value="EH"/>
    <property type="match status" value="2"/>
</dbReference>
<evidence type="ECO:0000256" key="8">
    <source>
        <dbReference type="ARBA" id="ARBA00012418"/>
    </source>
</evidence>
<feature type="compositionally biased region" description="Acidic residues" evidence="24">
    <location>
        <begin position="529"/>
        <end position="543"/>
    </location>
</feature>
<dbReference type="PANTHER" id="PTHR19376:SF11">
    <property type="entry name" value="DNA-DIRECTED RNA POLYMERASE I SUBUNIT RPA1"/>
    <property type="match status" value="1"/>
</dbReference>
<gene>
    <name evidence="27" type="ORF">BBAD15_g6387</name>
</gene>
<dbReference type="Gene3D" id="3.30.70.2850">
    <property type="match status" value="1"/>
</dbReference>
<dbReference type="InterPro" id="IPR038120">
    <property type="entry name" value="Rpb1_funnel_sf"/>
</dbReference>
<dbReference type="PANTHER" id="PTHR19376">
    <property type="entry name" value="DNA-DIRECTED RNA POLYMERASE"/>
    <property type="match status" value="1"/>
</dbReference>
<dbReference type="HOGENOM" id="CLU_246876_0_0_1"/>
<dbReference type="InterPro" id="IPR002048">
    <property type="entry name" value="EF_hand_dom"/>
</dbReference>
<dbReference type="InterPro" id="IPR011992">
    <property type="entry name" value="EF-hand-dom_pair"/>
</dbReference>
<protein>
    <recommendedName>
        <fullName evidence="8">DNA-directed RNA polymerase</fullName>
        <ecNumber evidence="8">2.7.7.6</ecNumber>
    </recommendedName>
    <alternativeName>
        <fullName evidence="23">Endocytosis protein 3</fullName>
    </alternativeName>
</protein>
<dbReference type="Gene3D" id="1.10.10.10">
    <property type="entry name" value="Winged helix-like DNA-binding domain superfamily/Winged helix DNA-binding domain"/>
    <property type="match status" value="1"/>
</dbReference>
<dbReference type="GO" id="GO:0003697">
    <property type="term" value="F:single-stranded DNA binding"/>
    <property type="evidence" value="ECO:0007669"/>
    <property type="project" value="EnsemblFungi"/>
</dbReference>
<accession>A0A0A2VK94</accession>
<keyword evidence="11" id="KW-0963">Cytoplasm</keyword>
<comment type="similarity">
    <text evidence="6">Belongs to the END3 family.</text>
</comment>
<dbReference type="GO" id="GO:0030479">
    <property type="term" value="C:actin cortical patch"/>
    <property type="evidence" value="ECO:0007669"/>
    <property type="project" value="UniProtKB-SubCell"/>
</dbReference>
<feature type="domain" description="EF-hand" evidence="26">
    <location>
        <begin position="1181"/>
        <end position="1216"/>
    </location>
</feature>
<evidence type="ECO:0000256" key="6">
    <source>
        <dbReference type="ARBA" id="ARBA00009909"/>
    </source>
</evidence>
<dbReference type="Pfam" id="PF04998">
    <property type="entry name" value="RNA_pol_Rpb1_5"/>
    <property type="match status" value="1"/>
</dbReference>
<keyword evidence="17" id="KW-0175">Coiled coil</keyword>
<evidence type="ECO:0000256" key="15">
    <source>
        <dbReference type="ARBA" id="ARBA00022753"/>
    </source>
</evidence>
<dbReference type="InterPro" id="IPR036390">
    <property type="entry name" value="WH_DNA-bd_sf"/>
</dbReference>
<dbReference type="Gene3D" id="1.10.238.10">
    <property type="entry name" value="EF-hand"/>
    <property type="match status" value="2"/>
</dbReference>
<comment type="subcellular location">
    <subcellularLocation>
        <location evidence="3">Cell membrane</location>
        <topology evidence="3">Peripheral membrane protein</topology>
        <orientation evidence="3">Cytoplasmic side</orientation>
    </subcellularLocation>
    <subcellularLocation>
        <location evidence="2">Cytoplasm</location>
        <location evidence="2">Cytoskeleton</location>
        <location evidence="2">Actin patch</location>
    </subcellularLocation>
    <subcellularLocation>
        <location evidence="1">Endosome membrane</location>
        <topology evidence="1">Peripheral membrane protein</topology>
        <orientation evidence="1">Cytoplasmic side</orientation>
    </subcellularLocation>
</comment>
<evidence type="ECO:0000259" key="25">
    <source>
        <dbReference type="PROSITE" id="PS50031"/>
    </source>
</evidence>
<dbReference type="CDD" id="cd04478">
    <property type="entry name" value="RPA2_DBD_D"/>
    <property type="match status" value="1"/>
</dbReference>
<reference evidence="27 28" key="1">
    <citation type="submission" date="2012-10" db="EMBL/GenBank/DDBJ databases">
        <title>Genome sequencing and analysis of entomopathogenic fungi Beauveria bassiana D1-5.</title>
        <authorList>
            <person name="Li Q."/>
            <person name="Wang L."/>
            <person name="Zhang Z."/>
            <person name="Wang Q."/>
            <person name="Ren J."/>
            <person name="Wang M."/>
            <person name="Xu W."/>
            <person name="Wang J."/>
            <person name="Lu Y."/>
            <person name="Du Q."/>
            <person name="Sun Z."/>
        </authorList>
    </citation>
    <scope>NUCLEOTIDE SEQUENCE [LARGE SCALE GENOMIC DNA]</scope>
    <source>
        <strain evidence="27 28">D1-5</strain>
    </source>
</reference>
<dbReference type="InterPro" id="IPR004365">
    <property type="entry name" value="NA-bd_OB_tRNA"/>
</dbReference>
<keyword evidence="14" id="KW-0548">Nucleotidyltransferase</keyword>
<evidence type="ECO:0000256" key="1">
    <source>
        <dbReference type="ARBA" id="ARBA00004125"/>
    </source>
</evidence>
<evidence type="ECO:0000256" key="3">
    <source>
        <dbReference type="ARBA" id="ARBA00004413"/>
    </source>
</evidence>
<dbReference type="eggNOG" id="KOG0262">
    <property type="taxonomic scope" value="Eukaryota"/>
</dbReference>
<keyword evidence="13" id="KW-0808">Transferase</keyword>
<dbReference type="GO" id="GO:0005736">
    <property type="term" value="C:RNA polymerase I complex"/>
    <property type="evidence" value="ECO:0007669"/>
    <property type="project" value="EnsemblFungi"/>
</dbReference>
<dbReference type="Pfam" id="PF12761">
    <property type="entry name" value="End3"/>
    <property type="match status" value="1"/>
</dbReference>
<dbReference type="Proteomes" id="UP000030106">
    <property type="component" value="Unassembled WGS sequence"/>
</dbReference>
<evidence type="ECO:0000256" key="17">
    <source>
        <dbReference type="ARBA" id="ARBA00023054"/>
    </source>
</evidence>
<feature type="region of interest" description="Disordered" evidence="24">
    <location>
        <begin position="844"/>
        <end position="867"/>
    </location>
</feature>
<evidence type="ECO:0000256" key="21">
    <source>
        <dbReference type="ARBA" id="ARBA00023212"/>
    </source>
</evidence>
<dbReference type="SUPFAM" id="SSF50249">
    <property type="entry name" value="Nucleic acid-binding proteins"/>
    <property type="match status" value="1"/>
</dbReference>
<dbReference type="InterPro" id="IPR000261">
    <property type="entry name" value="EH_dom"/>
</dbReference>
<comment type="subunit">
    <text evidence="7">Component of the PAN1 actin cytoskeleton-regulatory complex.</text>
</comment>
<evidence type="ECO:0000256" key="23">
    <source>
        <dbReference type="ARBA" id="ARBA00029684"/>
    </source>
</evidence>
<evidence type="ECO:0000256" key="20">
    <source>
        <dbReference type="ARBA" id="ARBA00023203"/>
    </source>
</evidence>
<sequence length="1539" mass="169013">MRAFSCGMDDLRLTEAGEKARLQALAQASDMGLKIASKYVSLPDNTDPTNNLLLERLEEVSREDKKQECLDLLMNEGSRDITAEVQKVCIPNGLEKPFPRNQMQAMTTSGAKGSRVNASLISCNLGQQVLEGRRVPLMVSGKTLPCFKPFETHIGSAGYIRSRFLTGIRPQEYYFHHMAGREGLIDTAVKTSRSGYLQRCIIKGLEGLMVSYDASVRDADGSVIQFLYGEDGLDVTKQKYLTNFDFILENVASEVVQLKYDTKVVETLTANRDAFMKYMKSAVKHAKSKGTTSKDPLIGSYNPTTNTFAMSELFYEAMSTYVKENKSGLIREKSSHKQAQNSAALTREAVGIVAGQSVGEPSTQMTLNTFHLAGHAATNVTQGIPRLREILMTASAVISTPSMKLHPLANISPDEAETFTKKISQTPLGYIVNDIAVEEQVGRGKIYNQAKIYKIKIKFFPSNEYCPTYAITVPEVMNSLESTLMRQIIALMKKEIKKRSGPSTGATPEIGVRSGVVEVASAETSAESRDDDDKDDDDGDDADATSAKQRANRGEEVSYGDNDDEDNAIQQAMGQDAEDESEDEQMNGVSNGAPAENGNKDDNMDDNMDDNKDDSEDDDMQSTSTARGERVKDTFNEVSDFKCDEKEGAWCSITIELDSNSPKLLMLNLVKSAVSKTMIREIRGVGACAYVKGAITASGVNLRAMQMFTDYIDPDKIETNDVAAVLAMYGVEACRGSIVRELSGIFGGHGISVDNRHLNLIADYMTRNGAFTAFSRMGLKGNVSPFTKMSFETTLAFLKDAVLDGDWDDLTTPSGRLVLGRLGKLGTAAYTGFTKTGYGAQGGDDSGGFMADGSQQGSQSGGKAYQDESLRPVTVKQVVEAEEGYSGGDFKIDGASAPQVTFVGQIRSVNAQATNITLKIDDGTGQIEVKKWIDGDKPEDPEAYELDSYVRVWGRLKSFSNKRHVGAHVIRPVDDFNEVNYHMLEATYVHLFFTRGPLGGAGGQQNGGGAHGDSMFVDGGAAYDGGASQNASKLTRCSPGAKKMFNFLSSAPGSNEGVDINIVTSSTGMSTRDVLTAADELLGQGLIYTTLNDETDVQPILIPETPPAATPTPAESLRHHRAPRASSTPLVPTPGPSSATMAPKIEAQEIETYWNIFCDRTGGGKYLTGEQAAPVLKNSGLRDDQLERIWDLGDVDNDGNLDFEEFCVAMRLIFDVLNGEYQDVPKSLPDWLVPESKAHLVQATRAISGNQPQFEQVEDDEDESAGLKDGFDWYTKPEDKAKYEQIYQEARDMRGEVNFHALGDLYESLDVPDTDIRSAWNLVNPSANETINKDACLAFLHILSNRHDGFRIPRTIPASLRSSFERNQIDYQIDSQRNTGAKSRWATKADDSTSTGRKTKFGEQYLTRLGRSGFKTAGTDFSTEKTEDWEEVRLKRKLADLEDKMRKVEEIAERKKGGARDSKPALVKKELDQLLDYKRRELRELEEGTGKSAEGSGLKSISEDLQTVREQVEGLETHLRSREQVLEQLRQEIEAEKSR</sequence>
<dbReference type="GO" id="GO:0005886">
    <property type="term" value="C:plasma membrane"/>
    <property type="evidence" value="ECO:0007669"/>
    <property type="project" value="UniProtKB-SubCell"/>
</dbReference>
<evidence type="ECO:0000256" key="13">
    <source>
        <dbReference type="ARBA" id="ARBA00022679"/>
    </source>
</evidence>
<feature type="region of interest" description="Disordered" evidence="24">
    <location>
        <begin position="1484"/>
        <end position="1505"/>
    </location>
</feature>
<evidence type="ECO:0000256" key="11">
    <source>
        <dbReference type="ARBA" id="ARBA00022490"/>
    </source>
</evidence>
<dbReference type="CDD" id="cd00052">
    <property type="entry name" value="EH"/>
    <property type="match status" value="1"/>
</dbReference>
<comment type="caution">
    <text evidence="27">The sequence shown here is derived from an EMBL/GenBank/DDBJ whole genome shotgun (WGS) entry which is preliminary data.</text>
</comment>
<dbReference type="CDD" id="cd02735">
    <property type="entry name" value="RNAP_I_Rpa1_C"/>
    <property type="match status" value="1"/>
</dbReference>
<keyword evidence="10" id="KW-0240">DNA-directed RNA polymerase</keyword>
<dbReference type="InterPro" id="IPR018247">
    <property type="entry name" value="EF_Hand_1_Ca_BS"/>
</dbReference>
<dbReference type="eggNOG" id="KOG3108">
    <property type="taxonomic scope" value="Eukaryota"/>
</dbReference>
<evidence type="ECO:0000256" key="5">
    <source>
        <dbReference type="ARBA" id="ARBA00007815"/>
    </source>
</evidence>
<keyword evidence="19" id="KW-0804">Transcription</keyword>
<comment type="similarity">
    <text evidence="5">Belongs to the replication factor A protein 2 family.</text>
</comment>
<dbReference type="InterPro" id="IPR025604">
    <property type="entry name" value="End3"/>
</dbReference>
<dbReference type="PROSITE" id="PS00018">
    <property type="entry name" value="EF_HAND_1"/>
    <property type="match status" value="1"/>
</dbReference>
<name>A0A0A2VK94_BEABA</name>
<evidence type="ECO:0000256" key="18">
    <source>
        <dbReference type="ARBA" id="ARBA00023136"/>
    </source>
</evidence>
<evidence type="ECO:0000256" key="22">
    <source>
        <dbReference type="ARBA" id="ARBA00025194"/>
    </source>
</evidence>
<dbReference type="SUPFAM" id="SSF64484">
    <property type="entry name" value="beta and beta-prime subunits of DNA dependent RNA-polymerase"/>
    <property type="match status" value="1"/>
</dbReference>
<dbReference type="GO" id="GO:0007015">
    <property type="term" value="P:actin filament organization"/>
    <property type="evidence" value="ECO:0007669"/>
    <property type="project" value="InterPro"/>
</dbReference>
<feature type="compositionally biased region" description="Low complexity" evidence="24">
    <location>
        <begin position="853"/>
        <end position="862"/>
    </location>
</feature>
<dbReference type="GO" id="GO:0006351">
    <property type="term" value="P:DNA-templated transcription"/>
    <property type="evidence" value="ECO:0007669"/>
    <property type="project" value="InterPro"/>
</dbReference>
<dbReference type="STRING" id="1245745.A0A0A2VK94"/>
<evidence type="ECO:0000256" key="7">
    <source>
        <dbReference type="ARBA" id="ARBA00011159"/>
    </source>
</evidence>
<evidence type="ECO:0000313" key="28">
    <source>
        <dbReference type="Proteomes" id="UP000030106"/>
    </source>
</evidence>
<dbReference type="GO" id="GO:0003779">
    <property type="term" value="F:actin binding"/>
    <property type="evidence" value="ECO:0007669"/>
    <property type="project" value="UniProtKB-KW"/>
</dbReference>
<evidence type="ECO:0000256" key="2">
    <source>
        <dbReference type="ARBA" id="ARBA00004134"/>
    </source>
</evidence>
<comment type="similarity">
    <text evidence="4">Belongs to the RNA polymerase beta' chain family.</text>
</comment>
<organism evidence="27 28">
    <name type="scientific">Beauveria bassiana D1-5</name>
    <dbReference type="NCBI Taxonomy" id="1245745"/>
    <lineage>
        <taxon>Eukaryota</taxon>
        <taxon>Fungi</taxon>
        <taxon>Dikarya</taxon>
        <taxon>Ascomycota</taxon>
        <taxon>Pezizomycotina</taxon>
        <taxon>Sordariomycetes</taxon>
        <taxon>Hypocreomycetidae</taxon>
        <taxon>Hypocreales</taxon>
        <taxon>Cordycipitaceae</taxon>
        <taxon>Beauveria</taxon>
    </lineage>
</organism>
<dbReference type="Pfam" id="PF08784">
    <property type="entry name" value="RPA_C"/>
    <property type="match status" value="1"/>
</dbReference>
<dbReference type="InterPro" id="IPR036388">
    <property type="entry name" value="WH-like_DNA-bd_sf"/>
</dbReference>
<dbReference type="GO" id="GO:0005509">
    <property type="term" value="F:calcium ion binding"/>
    <property type="evidence" value="ECO:0007669"/>
    <property type="project" value="InterPro"/>
</dbReference>
<evidence type="ECO:0000256" key="16">
    <source>
        <dbReference type="ARBA" id="ARBA00022837"/>
    </source>
</evidence>
<evidence type="ECO:0000256" key="10">
    <source>
        <dbReference type="ARBA" id="ARBA00022478"/>
    </source>
</evidence>
<dbReference type="InterPro" id="IPR007081">
    <property type="entry name" value="RNA_pol_Rpb1_5"/>
</dbReference>
<evidence type="ECO:0000256" key="12">
    <source>
        <dbReference type="ARBA" id="ARBA00022583"/>
    </source>
</evidence>
<dbReference type="InterPro" id="IPR014892">
    <property type="entry name" value="RPA_C"/>
</dbReference>
<dbReference type="EC" id="2.7.7.6" evidence="8"/>
<keyword evidence="18" id="KW-0472">Membrane</keyword>
<dbReference type="OrthoDB" id="1716625at2759"/>
<dbReference type="GO" id="GO:0010008">
    <property type="term" value="C:endosome membrane"/>
    <property type="evidence" value="ECO:0007669"/>
    <property type="project" value="UniProtKB-SubCell"/>
</dbReference>
<dbReference type="SMART" id="SM00054">
    <property type="entry name" value="EFh"/>
    <property type="match status" value="1"/>
</dbReference>
<evidence type="ECO:0000256" key="24">
    <source>
        <dbReference type="SAM" id="MobiDB-lite"/>
    </source>
</evidence>
<feature type="compositionally biased region" description="Acidic residues" evidence="24">
    <location>
        <begin position="603"/>
        <end position="620"/>
    </location>
</feature>
<dbReference type="SUPFAM" id="SSF46785">
    <property type="entry name" value="Winged helix' DNA-binding domain"/>
    <property type="match status" value="1"/>
</dbReference>
<feature type="domain" description="EH" evidence="25">
    <location>
        <begin position="1279"/>
        <end position="1367"/>
    </location>
</feature>
<evidence type="ECO:0000256" key="4">
    <source>
        <dbReference type="ARBA" id="ARBA00006460"/>
    </source>
</evidence>
<keyword evidence="21" id="KW-0206">Cytoskeleton</keyword>
<feature type="region of interest" description="Disordered" evidence="24">
    <location>
        <begin position="497"/>
        <end position="631"/>
    </location>
</feature>
<evidence type="ECO:0000256" key="19">
    <source>
        <dbReference type="ARBA" id="ARBA00023163"/>
    </source>
</evidence>
<dbReference type="EMBL" id="ANFO01000591">
    <property type="protein sequence ID" value="KGQ08286.1"/>
    <property type="molecule type" value="Genomic_DNA"/>
</dbReference>
<dbReference type="PROSITE" id="PS50031">
    <property type="entry name" value="EH"/>
    <property type="match status" value="2"/>
</dbReference>
<dbReference type="InterPro" id="IPR007083">
    <property type="entry name" value="RNA_pol_Rpb1_4"/>
</dbReference>
<keyword evidence="12" id="KW-0254">Endocytosis</keyword>
<evidence type="ECO:0000313" key="27">
    <source>
        <dbReference type="EMBL" id="KGQ08286.1"/>
    </source>
</evidence>